<dbReference type="PANTHER" id="PTHR42718">
    <property type="entry name" value="MAJOR FACILITATOR SUPERFAMILY MULTIDRUG TRANSPORTER MFSC"/>
    <property type="match status" value="1"/>
</dbReference>
<feature type="transmembrane region" description="Helical" evidence="6">
    <location>
        <begin position="288"/>
        <end position="309"/>
    </location>
</feature>
<dbReference type="AlphaFoldDB" id="A0A6J4J9A5"/>
<name>A0A6J4J9A5_9PSEU</name>
<evidence type="ECO:0000313" key="8">
    <source>
        <dbReference type="EMBL" id="CAA9270219.1"/>
    </source>
</evidence>
<feature type="transmembrane region" description="Helical" evidence="6">
    <location>
        <begin position="321"/>
        <end position="344"/>
    </location>
</feature>
<feature type="transmembrane region" description="Helical" evidence="6">
    <location>
        <begin position="207"/>
        <end position="230"/>
    </location>
</feature>
<feature type="transmembrane region" description="Helical" evidence="6">
    <location>
        <begin position="461"/>
        <end position="481"/>
    </location>
</feature>
<evidence type="ECO:0000256" key="6">
    <source>
        <dbReference type="SAM" id="Phobius"/>
    </source>
</evidence>
<gene>
    <name evidence="8" type="ORF">AVDCRST_MAG54-2951</name>
</gene>
<dbReference type="Gene3D" id="1.20.1720.10">
    <property type="entry name" value="Multidrug resistance protein D"/>
    <property type="match status" value="1"/>
</dbReference>
<feature type="transmembrane region" description="Helical" evidence="6">
    <location>
        <begin position="180"/>
        <end position="201"/>
    </location>
</feature>
<dbReference type="Gene3D" id="1.20.1250.20">
    <property type="entry name" value="MFS general substrate transporter like domains"/>
    <property type="match status" value="1"/>
</dbReference>
<feature type="region of interest" description="Disordered" evidence="5">
    <location>
        <begin position="487"/>
        <end position="519"/>
    </location>
</feature>
<dbReference type="InterPro" id="IPR011701">
    <property type="entry name" value="MFS"/>
</dbReference>
<feature type="transmembrane region" description="Helical" evidence="6">
    <location>
        <begin position="250"/>
        <end position="276"/>
    </location>
</feature>
<dbReference type="PRINTS" id="PR01036">
    <property type="entry name" value="TCRTETB"/>
</dbReference>
<feature type="transmembrane region" description="Helical" evidence="6">
    <location>
        <begin position="64"/>
        <end position="90"/>
    </location>
</feature>
<accession>A0A6J4J9A5</accession>
<sequence>MVCGVSGLLLFNVTAPNVALPEIGRALAAGFVTQQWVLSSYALVLAALLLAAGVLGDRYGHRRLFLVGLGIFTLGSLGCALAPSAAVLVAGRVVQGVGAAAMFPAGLALISAEFAGPARARAIGVWAATVAAAIALGPLLGGVLVTVAGWRAEFAVAALLALLAVLLGRRRLRGADGVPVAMDWLGTGLLSAALFTAVLVLTQGNELGWTSALVLAGAVLVLALLTGFVVVEHKVASPLIAPALMVNRTFVAATLVALIFAAAGFAPLTYIAQFLLTVTEAGPIRTGLLLAPFAVAAFAVSLLAARVAARVGLRATLAGGLLVCAAGLGLMLATGPGAGGLALLPGLTVFGVGAGLVNPTMTSAALAVVPAAAGGMAAAVNNAARQFGIAAGIAGLGALVQARLASGVSAGLTARGVPAEQAAAGAAGLAGGDPDAGAAAGVAPETFDPVGTLAYGAALDALFVAGIGIAALGAVIVLIVIRPHPHGSTPTPDPGVRRAGANPQVPPRASTPSAEGTAP</sequence>
<keyword evidence="3 6" id="KW-1133">Transmembrane helix</keyword>
<evidence type="ECO:0000256" key="5">
    <source>
        <dbReference type="SAM" id="MobiDB-lite"/>
    </source>
</evidence>
<proteinExistence type="predicted"/>
<feature type="transmembrane region" description="Helical" evidence="6">
    <location>
        <begin position="150"/>
        <end position="168"/>
    </location>
</feature>
<dbReference type="Pfam" id="PF07690">
    <property type="entry name" value="MFS_1"/>
    <property type="match status" value="2"/>
</dbReference>
<dbReference type="PROSITE" id="PS50850">
    <property type="entry name" value="MFS"/>
    <property type="match status" value="1"/>
</dbReference>
<evidence type="ECO:0000256" key="2">
    <source>
        <dbReference type="ARBA" id="ARBA00022692"/>
    </source>
</evidence>
<evidence type="ECO:0000256" key="1">
    <source>
        <dbReference type="ARBA" id="ARBA00004651"/>
    </source>
</evidence>
<feature type="transmembrane region" description="Helical" evidence="6">
    <location>
        <begin position="387"/>
        <end position="405"/>
    </location>
</feature>
<feature type="compositionally biased region" description="Polar residues" evidence="5">
    <location>
        <begin position="510"/>
        <end position="519"/>
    </location>
</feature>
<dbReference type="InterPro" id="IPR020846">
    <property type="entry name" value="MFS_dom"/>
</dbReference>
<feature type="transmembrane region" description="Helical" evidence="6">
    <location>
        <begin position="356"/>
        <end position="380"/>
    </location>
</feature>
<dbReference type="GO" id="GO:0022857">
    <property type="term" value="F:transmembrane transporter activity"/>
    <property type="evidence" value="ECO:0007669"/>
    <property type="project" value="InterPro"/>
</dbReference>
<dbReference type="InterPro" id="IPR036259">
    <property type="entry name" value="MFS_trans_sf"/>
</dbReference>
<dbReference type="EMBL" id="CADCTH010000372">
    <property type="protein sequence ID" value="CAA9270219.1"/>
    <property type="molecule type" value="Genomic_DNA"/>
</dbReference>
<dbReference type="CDD" id="cd17321">
    <property type="entry name" value="MFS_MMR_MDR_like"/>
    <property type="match status" value="1"/>
</dbReference>
<reference evidence="8" key="1">
    <citation type="submission" date="2020-02" db="EMBL/GenBank/DDBJ databases">
        <authorList>
            <person name="Meier V. D."/>
        </authorList>
    </citation>
    <scope>NUCLEOTIDE SEQUENCE</scope>
    <source>
        <strain evidence="8">AVDCRST_MAG54</strain>
    </source>
</reference>
<feature type="domain" description="Major facilitator superfamily (MFS) profile" evidence="7">
    <location>
        <begin position="1"/>
        <end position="485"/>
    </location>
</feature>
<feature type="transmembrane region" description="Helical" evidence="6">
    <location>
        <begin position="38"/>
        <end position="57"/>
    </location>
</feature>
<feature type="transmembrane region" description="Helical" evidence="6">
    <location>
        <begin position="123"/>
        <end position="144"/>
    </location>
</feature>
<evidence type="ECO:0000259" key="7">
    <source>
        <dbReference type="PROSITE" id="PS50850"/>
    </source>
</evidence>
<dbReference type="GO" id="GO:0005886">
    <property type="term" value="C:plasma membrane"/>
    <property type="evidence" value="ECO:0007669"/>
    <property type="project" value="UniProtKB-SubCell"/>
</dbReference>
<organism evidence="8">
    <name type="scientific">uncultured Actinomycetospora sp</name>
    <dbReference type="NCBI Taxonomy" id="1135996"/>
    <lineage>
        <taxon>Bacteria</taxon>
        <taxon>Bacillati</taxon>
        <taxon>Actinomycetota</taxon>
        <taxon>Actinomycetes</taxon>
        <taxon>Pseudonocardiales</taxon>
        <taxon>Pseudonocardiaceae</taxon>
        <taxon>Actinomycetospora</taxon>
        <taxon>environmental samples</taxon>
    </lineage>
</organism>
<evidence type="ECO:0000256" key="4">
    <source>
        <dbReference type="ARBA" id="ARBA00023136"/>
    </source>
</evidence>
<comment type="subcellular location">
    <subcellularLocation>
        <location evidence="1">Cell membrane</location>
        <topology evidence="1">Multi-pass membrane protein</topology>
    </subcellularLocation>
</comment>
<feature type="transmembrane region" description="Helical" evidence="6">
    <location>
        <begin position="96"/>
        <end position="116"/>
    </location>
</feature>
<dbReference type="PANTHER" id="PTHR42718:SF49">
    <property type="entry name" value="EXPORT PROTEIN"/>
    <property type="match status" value="1"/>
</dbReference>
<protein>
    <submittedName>
        <fullName evidence="8">Uncharacterized MFS-type transporter</fullName>
    </submittedName>
</protein>
<dbReference type="SUPFAM" id="SSF103473">
    <property type="entry name" value="MFS general substrate transporter"/>
    <property type="match status" value="2"/>
</dbReference>
<keyword evidence="4 6" id="KW-0472">Membrane</keyword>
<evidence type="ECO:0000256" key="3">
    <source>
        <dbReference type="ARBA" id="ARBA00022989"/>
    </source>
</evidence>
<keyword evidence="2 6" id="KW-0812">Transmembrane</keyword>